<organism evidence="2 3">
    <name type="scientific">Streptomyces flavotricini</name>
    <dbReference type="NCBI Taxonomy" id="66888"/>
    <lineage>
        <taxon>Bacteria</taxon>
        <taxon>Bacillati</taxon>
        <taxon>Actinomycetota</taxon>
        <taxon>Actinomycetes</taxon>
        <taxon>Kitasatosporales</taxon>
        <taxon>Streptomycetaceae</taxon>
        <taxon>Streptomyces</taxon>
    </lineage>
</organism>
<dbReference type="PANTHER" id="PTHR31616:SF0">
    <property type="entry name" value="GLUCAN 1,4-ALPHA-GLUCOSIDASE"/>
    <property type="match status" value="1"/>
</dbReference>
<dbReference type="Proteomes" id="UP001520654">
    <property type="component" value="Unassembled WGS sequence"/>
</dbReference>
<evidence type="ECO:0000256" key="1">
    <source>
        <dbReference type="SAM" id="SignalP"/>
    </source>
</evidence>
<keyword evidence="1" id="KW-0732">Signal</keyword>
<evidence type="ECO:0008006" key="4">
    <source>
        <dbReference type="Google" id="ProtNLM"/>
    </source>
</evidence>
<dbReference type="SUPFAM" id="SSF48208">
    <property type="entry name" value="Six-hairpin glycosidases"/>
    <property type="match status" value="1"/>
</dbReference>
<protein>
    <recommendedName>
        <fullName evidence="4">Glycoside hydrolase family 15</fullName>
    </recommendedName>
</protein>
<reference evidence="2 3" key="1">
    <citation type="submission" date="2021-08" db="EMBL/GenBank/DDBJ databases">
        <title>Genomic Architecture of Streptomyces flavotricini NGL1 and Streptomyces erythrochromogenes HMS4 With Differential Plant Beneficial attributes and laccase production capabilities.</title>
        <authorList>
            <person name="Salwan R."/>
            <person name="Kaur R."/>
            <person name="Sharma V."/>
        </authorList>
    </citation>
    <scope>NUCLEOTIDE SEQUENCE [LARGE SCALE GENOMIC DNA]</scope>
    <source>
        <strain evidence="2 3">NGL1</strain>
    </source>
</reference>
<evidence type="ECO:0000313" key="2">
    <source>
        <dbReference type="EMBL" id="MCC0100049.1"/>
    </source>
</evidence>
<evidence type="ECO:0000313" key="3">
    <source>
        <dbReference type="Proteomes" id="UP001520654"/>
    </source>
</evidence>
<accession>A0ABS8EIN5</accession>
<dbReference type="EMBL" id="JAINUL010000001">
    <property type="protein sequence ID" value="MCC0100049.1"/>
    <property type="molecule type" value="Genomic_DNA"/>
</dbReference>
<feature type="chain" id="PRO_5046426767" description="Glycoside hydrolase family 15" evidence="1">
    <location>
        <begin position="26"/>
        <end position="490"/>
    </location>
</feature>
<dbReference type="PANTHER" id="PTHR31616">
    <property type="entry name" value="TREHALASE"/>
    <property type="match status" value="1"/>
</dbReference>
<proteinExistence type="predicted"/>
<dbReference type="Gene3D" id="1.50.10.10">
    <property type="match status" value="1"/>
</dbReference>
<comment type="caution">
    <text evidence="2">The sequence shown here is derived from an EMBL/GenBank/DDBJ whole genome shotgun (WGS) entry which is preliminary data.</text>
</comment>
<keyword evidence="3" id="KW-1185">Reference proteome</keyword>
<feature type="signal peptide" evidence="1">
    <location>
        <begin position="1"/>
        <end position="25"/>
    </location>
</feature>
<dbReference type="RefSeq" id="WP_229343244.1">
    <property type="nucleotide sequence ID" value="NZ_JAINUL010000001.1"/>
</dbReference>
<dbReference type="InterPro" id="IPR012341">
    <property type="entry name" value="6hp_glycosidase-like_sf"/>
</dbReference>
<sequence>MPAVRLVRWAAVTTAAACVAFPLSAAGPAGAGHTDARRPVFLVRPVGHRSPVDAVGSYAPLSVLGAPTVGLLSNTAATEGITPATAQGAGYMGRSNVLRLASGRWKYVPHGRTASVVVAAGDPAARQQIAQSGAWLAAGRVPGGSPAQRAAAERALLTMRALLRPNGAMAAGWSPGWMYSWPRDSSFACAAFAHTGHEAEAYRILRYSAATQRADGTWEARTRLDGSGPPDGRRWQLDANGWVPWSAWQWYQTAPRTTRRARLAGLYPMIRKAADHAAASLRADGLPPASPDYWELMTATTNIGTAAPLLAGLNSSADLARELNRPGDAARWAAAARRLSAGIAEKFAPLGYQRTVDGQHGRDSAAAFMAPPFNTAPADLPRALVATYQALLLPNGGLTPGNDRTAPWGGNAWTPSTSFFALAWAGTGRPAKARQVLDWVLSKRNPLGELPEKVDATGRPSSVAPLAWTGSITVLTLVALDGKGLPTPPS</sequence>
<gene>
    <name evidence="2" type="ORF">K7B10_35755</name>
</gene>
<name>A0ABS8EIN5_9ACTN</name>
<dbReference type="InterPro" id="IPR008928">
    <property type="entry name" value="6-hairpin_glycosidase_sf"/>
</dbReference>